<evidence type="ECO:0000313" key="2">
    <source>
        <dbReference type="EMBL" id="WXB17703.1"/>
    </source>
</evidence>
<keyword evidence="3" id="KW-1185">Reference proteome</keyword>
<protein>
    <submittedName>
        <fullName evidence="2">Phosphopantetheine-binding protein</fullName>
    </submittedName>
</protein>
<sequence>MNKERILETLKRYIADEILEGDGADLEADTPLLELGVLNSLEVARMMSFVQRTMGFVVPAASIRVENLGTLSAITDMVFALQPK</sequence>
<dbReference type="EMBL" id="CP089984">
    <property type="protein sequence ID" value="WXB17703.1"/>
    <property type="molecule type" value="Genomic_DNA"/>
</dbReference>
<evidence type="ECO:0000259" key="1">
    <source>
        <dbReference type="PROSITE" id="PS50075"/>
    </source>
</evidence>
<dbReference type="Pfam" id="PF00550">
    <property type="entry name" value="PP-binding"/>
    <property type="match status" value="1"/>
</dbReference>
<dbReference type="InterPro" id="IPR036736">
    <property type="entry name" value="ACP-like_sf"/>
</dbReference>
<dbReference type="Gene3D" id="1.10.1200.10">
    <property type="entry name" value="ACP-like"/>
    <property type="match status" value="1"/>
</dbReference>
<dbReference type="SUPFAM" id="SSF47336">
    <property type="entry name" value="ACP-like"/>
    <property type="match status" value="1"/>
</dbReference>
<organism evidence="2 3">
    <name type="scientific">Pendulispora albinea</name>
    <dbReference type="NCBI Taxonomy" id="2741071"/>
    <lineage>
        <taxon>Bacteria</taxon>
        <taxon>Pseudomonadati</taxon>
        <taxon>Myxococcota</taxon>
        <taxon>Myxococcia</taxon>
        <taxon>Myxococcales</taxon>
        <taxon>Sorangiineae</taxon>
        <taxon>Pendulisporaceae</taxon>
        <taxon>Pendulispora</taxon>
    </lineage>
</organism>
<dbReference type="InterPro" id="IPR009081">
    <property type="entry name" value="PP-bd_ACP"/>
</dbReference>
<dbReference type="RefSeq" id="WP_394827344.1">
    <property type="nucleotide sequence ID" value="NZ_CP089984.1"/>
</dbReference>
<dbReference type="Proteomes" id="UP001370348">
    <property type="component" value="Chromosome"/>
</dbReference>
<reference evidence="2 3" key="1">
    <citation type="submission" date="2021-12" db="EMBL/GenBank/DDBJ databases">
        <title>Discovery of the Pendulisporaceae a myxobacterial family with distinct sporulation behavior and unique specialized metabolism.</title>
        <authorList>
            <person name="Garcia R."/>
            <person name="Popoff A."/>
            <person name="Bader C.D."/>
            <person name="Loehr J."/>
            <person name="Walesch S."/>
            <person name="Walt C."/>
            <person name="Boldt J."/>
            <person name="Bunk B."/>
            <person name="Haeckl F.J.F.P.J."/>
            <person name="Gunesch A.P."/>
            <person name="Birkelbach J."/>
            <person name="Nuebel U."/>
            <person name="Pietschmann T."/>
            <person name="Bach T."/>
            <person name="Mueller R."/>
        </authorList>
    </citation>
    <scope>NUCLEOTIDE SEQUENCE [LARGE SCALE GENOMIC DNA]</scope>
    <source>
        <strain evidence="2 3">MSr11954</strain>
    </source>
</reference>
<proteinExistence type="predicted"/>
<feature type="domain" description="Carrier" evidence="1">
    <location>
        <begin position="5"/>
        <end position="82"/>
    </location>
</feature>
<evidence type="ECO:0000313" key="3">
    <source>
        <dbReference type="Proteomes" id="UP001370348"/>
    </source>
</evidence>
<gene>
    <name evidence="2" type="ORF">LZC94_10620</name>
</gene>
<accession>A0ABZ2M3N6</accession>
<name>A0ABZ2M3N6_9BACT</name>
<dbReference type="PROSITE" id="PS50075">
    <property type="entry name" value="CARRIER"/>
    <property type="match status" value="1"/>
</dbReference>